<dbReference type="WBParaSite" id="SVE_0739100.1">
    <property type="protein sequence ID" value="SVE_0739100.1"/>
    <property type="gene ID" value="SVE_0739100"/>
</dbReference>
<reference evidence="3" key="2">
    <citation type="submission" date="2015-08" db="UniProtKB">
        <authorList>
            <consortium name="WormBaseParasite"/>
        </authorList>
    </citation>
    <scope>IDENTIFICATION</scope>
</reference>
<proteinExistence type="predicted"/>
<dbReference type="GO" id="GO:0005739">
    <property type="term" value="C:mitochondrion"/>
    <property type="evidence" value="ECO:0007669"/>
    <property type="project" value="TreeGrafter"/>
</dbReference>
<reference evidence="2" key="1">
    <citation type="submission" date="2014-07" db="EMBL/GenBank/DDBJ databases">
        <authorList>
            <person name="Martin A.A"/>
            <person name="De Silva N."/>
        </authorList>
    </citation>
    <scope>NUCLEOTIDE SEQUENCE</scope>
</reference>
<accession>A0A0K0FEV2</accession>
<dbReference type="STRING" id="75913.A0A0K0FEV2"/>
<evidence type="ECO:0000256" key="1">
    <source>
        <dbReference type="ARBA" id="ARBA00023002"/>
    </source>
</evidence>
<sequence length="311" mass="33755">MACQRPLKYFPIRKDTALKEKIYENKLVFITGGGTGLGKSMTHKFSQLGGIVIIASRKLDVLEKAAAEISHKTGNKVIPLQMDIRSQKSVIEGIDKIEEMFGRLPDVVINNAAGNFIFPTEKLSLNAIKTIVDIVLLGTVNVTLEIGRRVIKANKGGCVFAFISALYATSTAEFTVPSGIAKAGVENLSRSLTTEWGKYGMRFNVVSPGAIPTDGAFGRLSMLSKEETIEMVNQRTPIGRVGAEEELANLITFICSDYCSNMTGAYIAFDGGSHLFGSGSSISAGQLHNVPSEEWDTIEKLIKTRSQKNKI</sequence>
<organism evidence="2 3">
    <name type="scientific">Strongyloides venezuelensis</name>
    <name type="common">Threadworm</name>
    <dbReference type="NCBI Taxonomy" id="75913"/>
    <lineage>
        <taxon>Eukaryota</taxon>
        <taxon>Metazoa</taxon>
        <taxon>Ecdysozoa</taxon>
        <taxon>Nematoda</taxon>
        <taxon>Chromadorea</taxon>
        <taxon>Rhabditida</taxon>
        <taxon>Tylenchina</taxon>
        <taxon>Panagrolaimomorpha</taxon>
        <taxon>Strongyloidoidea</taxon>
        <taxon>Strongyloididae</taxon>
        <taxon>Strongyloides</taxon>
    </lineage>
</organism>
<evidence type="ECO:0000313" key="2">
    <source>
        <dbReference type="Proteomes" id="UP000035680"/>
    </source>
</evidence>
<dbReference type="Proteomes" id="UP000035680">
    <property type="component" value="Unassembled WGS sequence"/>
</dbReference>
<dbReference type="CDD" id="cd05369">
    <property type="entry name" value="TER_DECR_SDR_a"/>
    <property type="match status" value="1"/>
</dbReference>
<dbReference type="AlphaFoldDB" id="A0A0K0FEV2"/>
<dbReference type="SUPFAM" id="SSF51735">
    <property type="entry name" value="NAD(P)-binding Rossmann-fold domains"/>
    <property type="match status" value="1"/>
</dbReference>
<dbReference type="PANTHER" id="PTHR43658">
    <property type="entry name" value="SHORT-CHAIN DEHYDROGENASE/REDUCTASE"/>
    <property type="match status" value="1"/>
</dbReference>
<dbReference type="Gene3D" id="3.40.50.720">
    <property type="entry name" value="NAD(P)-binding Rossmann-like Domain"/>
    <property type="match status" value="1"/>
</dbReference>
<dbReference type="InterPro" id="IPR002347">
    <property type="entry name" value="SDR_fam"/>
</dbReference>
<keyword evidence="2" id="KW-1185">Reference proteome</keyword>
<dbReference type="InterPro" id="IPR036291">
    <property type="entry name" value="NAD(P)-bd_dom_sf"/>
</dbReference>
<keyword evidence="1" id="KW-0560">Oxidoreductase</keyword>
<name>A0A0K0FEV2_STRVS</name>
<dbReference type="Pfam" id="PF13561">
    <property type="entry name" value="adh_short_C2"/>
    <property type="match status" value="1"/>
</dbReference>
<dbReference type="GO" id="GO:0006635">
    <property type="term" value="P:fatty acid beta-oxidation"/>
    <property type="evidence" value="ECO:0007669"/>
    <property type="project" value="TreeGrafter"/>
</dbReference>
<dbReference type="PRINTS" id="PR00081">
    <property type="entry name" value="GDHRDH"/>
</dbReference>
<dbReference type="GO" id="GO:0008670">
    <property type="term" value="F:2,4-dienoyl-CoA reductase (NADPH) activity"/>
    <property type="evidence" value="ECO:0007669"/>
    <property type="project" value="TreeGrafter"/>
</dbReference>
<evidence type="ECO:0000313" key="3">
    <source>
        <dbReference type="WBParaSite" id="SVE_0739100.1"/>
    </source>
</evidence>
<dbReference type="PANTHER" id="PTHR43658:SF8">
    <property type="entry name" value="17-BETA-HYDROXYSTEROID DEHYDROGENASE 14-RELATED"/>
    <property type="match status" value="1"/>
</dbReference>
<protein>
    <submittedName>
        <fullName evidence="3">2,4-dienoyl-CoA reductase, mitochondrial (inferred by orthology to a human protein)</fullName>
    </submittedName>
</protein>